<dbReference type="PROSITE" id="PS00842">
    <property type="entry name" value="XPG_2"/>
    <property type="match status" value="1"/>
</dbReference>
<dbReference type="Proteomes" id="UP000694867">
    <property type="component" value="Unplaced"/>
</dbReference>
<feature type="compositionally biased region" description="Basic and acidic residues" evidence="12">
    <location>
        <begin position="478"/>
        <end position="490"/>
    </location>
</feature>
<dbReference type="Pfam" id="PF00752">
    <property type="entry name" value="XPG_N"/>
    <property type="match status" value="1"/>
</dbReference>
<feature type="compositionally biased region" description="Polar residues" evidence="12">
    <location>
        <begin position="651"/>
        <end position="672"/>
    </location>
</feature>
<dbReference type="SUPFAM" id="SSF88723">
    <property type="entry name" value="PIN domain-like"/>
    <property type="match status" value="1"/>
</dbReference>
<dbReference type="GO" id="GO:0046872">
    <property type="term" value="F:metal ion binding"/>
    <property type="evidence" value="ECO:0007669"/>
    <property type="project" value="UniProtKB-KW"/>
</dbReference>
<dbReference type="Gene3D" id="1.10.150.20">
    <property type="entry name" value="5' to 3' exonuclease, C-terminal subdomain"/>
    <property type="match status" value="1"/>
</dbReference>
<dbReference type="GO" id="GO:0003697">
    <property type="term" value="F:single-stranded DNA binding"/>
    <property type="evidence" value="ECO:0007669"/>
    <property type="project" value="InterPro"/>
</dbReference>
<dbReference type="PROSITE" id="PS00841">
    <property type="entry name" value="XPG_1"/>
    <property type="match status" value="1"/>
</dbReference>
<evidence type="ECO:0000256" key="2">
    <source>
        <dbReference type="ARBA" id="ARBA00004123"/>
    </source>
</evidence>
<comment type="subcellular location">
    <subcellularLocation>
        <location evidence="2">Nucleus</location>
    </subcellularLocation>
</comment>
<accession>A0AAJ7SDG6</accession>
<evidence type="ECO:0000256" key="11">
    <source>
        <dbReference type="ARBA" id="ARBA00023242"/>
    </source>
</evidence>
<feature type="domain" description="XPG N-terminal" evidence="14">
    <location>
        <begin position="1"/>
        <end position="98"/>
    </location>
</feature>
<dbReference type="PRINTS" id="PR00066">
    <property type="entry name" value="XRODRMPGMNTG"/>
</dbReference>
<feature type="region of interest" description="Disordered" evidence="12">
    <location>
        <begin position="613"/>
        <end position="688"/>
    </location>
</feature>
<dbReference type="InterPro" id="IPR001044">
    <property type="entry name" value="XPG/Rad2_eukaryotes"/>
</dbReference>
<evidence type="ECO:0000256" key="10">
    <source>
        <dbReference type="ARBA" id="ARBA00023204"/>
    </source>
</evidence>
<dbReference type="PANTHER" id="PTHR16171:SF7">
    <property type="entry name" value="DNA REPAIR PROTEIN RAD2"/>
    <property type="match status" value="1"/>
</dbReference>
<dbReference type="PRINTS" id="PR00853">
    <property type="entry name" value="XPGRADSUPER"/>
</dbReference>
<keyword evidence="8" id="KW-0378">Hydrolase</keyword>
<dbReference type="GO" id="GO:0006289">
    <property type="term" value="P:nucleotide-excision repair"/>
    <property type="evidence" value="ECO:0007669"/>
    <property type="project" value="InterPro"/>
</dbReference>
<dbReference type="CDD" id="cd09868">
    <property type="entry name" value="PIN_XPG_RAD2"/>
    <property type="match status" value="2"/>
</dbReference>
<dbReference type="InterPro" id="IPR029060">
    <property type="entry name" value="PIN-like_dom_sf"/>
</dbReference>
<evidence type="ECO:0000256" key="3">
    <source>
        <dbReference type="ARBA" id="ARBA00005283"/>
    </source>
</evidence>
<evidence type="ECO:0000256" key="6">
    <source>
        <dbReference type="ARBA" id="ARBA00022759"/>
    </source>
</evidence>
<dbReference type="InterPro" id="IPR019974">
    <property type="entry name" value="XPG_CS"/>
</dbReference>
<keyword evidence="4" id="KW-0540">Nuclease</keyword>
<dbReference type="InterPro" id="IPR006084">
    <property type="entry name" value="XPG/Rad2"/>
</dbReference>
<feature type="compositionally biased region" description="Acidic residues" evidence="12">
    <location>
        <begin position="634"/>
        <end position="647"/>
    </location>
</feature>
<feature type="region of interest" description="Disordered" evidence="12">
    <location>
        <begin position="469"/>
        <end position="502"/>
    </location>
</feature>
<dbReference type="SUPFAM" id="SSF47807">
    <property type="entry name" value="5' to 3' exonuclease, C-terminal subdomain"/>
    <property type="match status" value="1"/>
</dbReference>
<dbReference type="InterPro" id="IPR008918">
    <property type="entry name" value="HhH2"/>
</dbReference>
<keyword evidence="6" id="KW-0255">Endonuclease</keyword>
<evidence type="ECO:0000259" key="13">
    <source>
        <dbReference type="SMART" id="SM00484"/>
    </source>
</evidence>
<dbReference type="Pfam" id="PF00867">
    <property type="entry name" value="XPG_I"/>
    <property type="match status" value="1"/>
</dbReference>
<feature type="region of interest" description="Disordered" evidence="12">
    <location>
        <begin position="269"/>
        <end position="456"/>
    </location>
</feature>
<feature type="compositionally biased region" description="Basic and acidic residues" evidence="12">
    <location>
        <begin position="283"/>
        <end position="310"/>
    </location>
</feature>
<proteinExistence type="inferred from homology"/>
<gene>
    <name evidence="16" type="primary">LOC100902975</name>
</gene>
<keyword evidence="9" id="KW-0460">Magnesium</keyword>
<evidence type="ECO:0000313" key="15">
    <source>
        <dbReference type="Proteomes" id="UP000694867"/>
    </source>
</evidence>
<dbReference type="GO" id="GO:0004520">
    <property type="term" value="F:DNA endonuclease activity"/>
    <property type="evidence" value="ECO:0007669"/>
    <property type="project" value="TreeGrafter"/>
</dbReference>
<dbReference type="SMART" id="SM00484">
    <property type="entry name" value="XPGI"/>
    <property type="match status" value="1"/>
</dbReference>
<evidence type="ECO:0000256" key="9">
    <source>
        <dbReference type="ARBA" id="ARBA00022842"/>
    </source>
</evidence>
<comment type="similarity">
    <text evidence="3">Belongs to the XPG/RAD2 endonuclease family. XPG subfamily.</text>
</comment>
<keyword evidence="10" id="KW-0234">DNA repair</keyword>
<dbReference type="RefSeq" id="XP_028966474.1">
    <property type="nucleotide sequence ID" value="XM_029110641.1"/>
</dbReference>
<dbReference type="CTD" id="3772069"/>
<dbReference type="InterPro" id="IPR006086">
    <property type="entry name" value="XPG-I_dom"/>
</dbReference>
<evidence type="ECO:0000256" key="5">
    <source>
        <dbReference type="ARBA" id="ARBA00022723"/>
    </source>
</evidence>
<dbReference type="Gene3D" id="3.40.50.1010">
    <property type="entry name" value="5'-nuclease"/>
    <property type="match status" value="2"/>
</dbReference>
<evidence type="ECO:0000256" key="4">
    <source>
        <dbReference type="ARBA" id="ARBA00022722"/>
    </source>
</evidence>
<dbReference type="SMART" id="SM00485">
    <property type="entry name" value="XPGN"/>
    <property type="match status" value="1"/>
</dbReference>
<dbReference type="AlphaFoldDB" id="A0AAJ7SDG6"/>
<dbReference type="KEGG" id="goe:100902975"/>
<keyword evidence="5" id="KW-0479">Metal-binding</keyword>
<evidence type="ECO:0000256" key="8">
    <source>
        <dbReference type="ARBA" id="ARBA00022801"/>
    </source>
</evidence>
<keyword evidence="11" id="KW-0539">Nucleus</keyword>
<dbReference type="InterPro" id="IPR006085">
    <property type="entry name" value="XPG_DNA_repair_N"/>
</dbReference>
<evidence type="ECO:0000256" key="7">
    <source>
        <dbReference type="ARBA" id="ARBA00022763"/>
    </source>
</evidence>
<organism evidence="15 16">
    <name type="scientific">Galendromus occidentalis</name>
    <name type="common">western predatory mite</name>
    <dbReference type="NCBI Taxonomy" id="34638"/>
    <lineage>
        <taxon>Eukaryota</taxon>
        <taxon>Metazoa</taxon>
        <taxon>Ecdysozoa</taxon>
        <taxon>Arthropoda</taxon>
        <taxon>Chelicerata</taxon>
        <taxon>Arachnida</taxon>
        <taxon>Acari</taxon>
        <taxon>Parasitiformes</taxon>
        <taxon>Mesostigmata</taxon>
        <taxon>Gamasina</taxon>
        <taxon>Phytoseioidea</taxon>
        <taxon>Phytoseiidae</taxon>
        <taxon>Typhlodrominae</taxon>
        <taxon>Galendromus</taxon>
    </lineage>
</organism>
<evidence type="ECO:0000313" key="16">
    <source>
        <dbReference type="RefSeq" id="XP_028966474.1"/>
    </source>
</evidence>
<evidence type="ECO:0000256" key="12">
    <source>
        <dbReference type="SAM" id="MobiDB-lite"/>
    </source>
</evidence>
<feature type="region of interest" description="Disordered" evidence="12">
    <location>
        <begin position="124"/>
        <end position="156"/>
    </location>
</feature>
<keyword evidence="7" id="KW-0227">DNA damage</keyword>
<feature type="domain" description="XPG-I" evidence="13">
    <location>
        <begin position="730"/>
        <end position="799"/>
    </location>
</feature>
<dbReference type="InterPro" id="IPR036279">
    <property type="entry name" value="5-3_exonuclease_C_sf"/>
</dbReference>
<dbReference type="GO" id="GO:0016788">
    <property type="term" value="F:hydrolase activity, acting on ester bonds"/>
    <property type="evidence" value="ECO:0007669"/>
    <property type="project" value="InterPro"/>
</dbReference>
<comment type="cofactor">
    <cofactor evidence="1">
        <name>Mg(2+)</name>
        <dbReference type="ChEBI" id="CHEBI:18420"/>
    </cofactor>
</comment>
<evidence type="ECO:0000256" key="1">
    <source>
        <dbReference type="ARBA" id="ARBA00001946"/>
    </source>
</evidence>
<sequence>MGVVGLWQLLDPTGKPIRLETLEGKVLAIDISIWLNQLIKGYRTSGGAGVDNAHLVGLFQRVCKLLHYKIKPVFVFDGEAPALKYQTLASRKRRREDGNEAIRKATQRMLHTYVEQKLLGEANPKLPKLKPSRRDQENESLFKLPPGSMLIKDESDDSMSDVDVSYNADLANIKVDSEEFKTLPSELQHEFLVALKEQAKRGSRPVDELPVDRDDFSSFQMDQILKKNRLQLRIQEVRKEMNDGLLRMASDADVQLLLKITPAKYDFEKREPKAENGDDDEESPVKKPKLEPTQSEDAKIVERDEGKRVENFLVSQWLEGAQRGEETNETLKKAVELVHDEPGMITDSEASSDEERPNNVRKRLPSTGGKVSAEEAMRQLEPSSPAGGAMGQTKDDSLASDGLSLDVGHGSIVSASTTRVMQPDERFDEGSETKKTSEDDDAPCPPEGQFEDSADQSCNTDVLNADLEVSETGNSVFKTEEAVERSKSLEEETSAQSSESCKLTEVTGTPVLKEVSFMGTTQSSLNSNDDIVLPQNLSRYASKEPSRCNSNSMGFVPASAPSLTDNPTDFHQALEIIKEQERRQSECLEDKDAANLHLINGDSPIPIAEIKSEPLSDEDEYSSASLPVDAAVKEEEEDDDDDDDDAEKAETNNNIDVKSIGSQSTSRLNNGVDSMKARPATSTMSTEQIEARREQLQVQNTALQNEINRIQRQTSEITASMAEDCEELLKMFGIPVVRAPREAEAQCAALEQAGLVQGVVTDDSDIFLFGGNVVYKNLFSQDHQCEMYAAKTIESNLKLSREDLIGFAMLTGSDYTNGIENVGPVMACEIIAEFRSGKSVLKTLTEFKKWWSLAQRGAALPKNSIRTRFIKLVLDDRFPSEAVHSAYCHPTVERVKEKFSWSRPNLDLLRGFTAKKFNWPQDKTDGYLLPILKRYEDKSSQSRIDRFLLPQPQKRENLFPSKRMKAAVSKLKLLPEREANLSESSSDSE</sequence>
<dbReference type="GeneID" id="100902975"/>
<feature type="compositionally biased region" description="Basic and acidic residues" evidence="12">
    <location>
        <begin position="322"/>
        <end position="342"/>
    </location>
</feature>
<dbReference type="SMART" id="SM00279">
    <property type="entry name" value="HhH2"/>
    <property type="match status" value="1"/>
</dbReference>
<dbReference type="GO" id="GO:0005634">
    <property type="term" value="C:nucleus"/>
    <property type="evidence" value="ECO:0007669"/>
    <property type="project" value="UniProtKB-SubCell"/>
</dbReference>
<feature type="compositionally biased region" description="Basic and acidic residues" evidence="12">
    <location>
        <begin position="422"/>
        <end position="437"/>
    </location>
</feature>
<name>A0AAJ7SDG6_9ACAR</name>
<reference evidence="16" key="1">
    <citation type="submission" date="2025-08" db="UniProtKB">
        <authorList>
            <consortium name="RefSeq"/>
        </authorList>
    </citation>
    <scope>IDENTIFICATION</scope>
</reference>
<dbReference type="PANTHER" id="PTHR16171">
    <property type="entry name" value="DNA REPAIR PROTEIN COMPLEMENTING XP-G CELLS-RELATED"/>
    <property type="match status" value="1"/>
</dbReference>
<protein>
    <submittedName>
        <fullName evidence="16">DNA repair protein complementing XP-G cells homolog</fullName>
    </submittedName>
</protein>
<evidence type="ECO:0000259" key="14">
    <source>
        <dbReference type="SMART" id="SM00485"/>
    </source>
</evidence>
<keyword evidence="15" id="KW-1185">Reference proteome</keyword>